<evidence type="ECO:0000256" key="1">
    <source>
        <dbReference type="ARBA" id="ARBA00023224"/>
    </source>
</evidence>
<keyword evidence="5" id="KW-0472">Membrane</keyword>
<name>A0A7C8HEV0_9FIRM</name>
<feature type="coiled-coil region" evidence="4">
    <location>
        <begin position="86"/>
        <end position="177"/>
    </location>
</feature>
<evidence type="ECO:0000259" key="6">
    <source>
        <dbReference type="PROSITE" id="PS50111"/>
    </source>
</evidence>
<gene>
    <name evidence="8" type="ORF">GND95_06230</name>
</gene>
<keyword evidence="1 3" id="KW-0807">Transducer</keyword>
<feature type="coiled-coil region" evidence="4">
    <location>
        <begin position="334"/>
        <end position="368"/>
    </location>
</feature>
<sequence>MRFTNNLRIKAKLLVSFAIVLMILVVIDINGMFTAKNLQNNFEIFFNDNYLPNTILSEIQINQEKAVTEMQRILNKEDVIKDPNVIETAVENLKQLMRENDLLIKAYEEKTPISDEKELLIKLKSINADYESVREEIINAARNGNFKLAAEINDQKAQNLCKEVSDILVQMKELNNQTATDLMVTGKESFSRIRIASILSLVFAFLISLGLIILLARMIEKPIKILVEHANHMAEGDFTHDVSENIQNRKDEMGMLAHAFALMNKKIRAMLKEVHSSVEETSAASQELSATVEEVTAQGEGIATSIQQIAAGMEEISISVGEVAKDGLEITSKAKMLENEAISGEEKAEEIKKRAEEMKDSARFSKQTAIEIYNLKQKEIKSAIKEVVVVEEITKMADIISQIADQTNLLALNAAIEAARAGEHGRGFAVVAEEVRKLAENSANTAEDIHQIIGQVNAAVEKLTANAREILKFIDEKVTHDYNILEKTGEQYAEDARFVKELTNEFAVTASQISDYINEIGKSIEGVSATVEESTASAQEISSSSIESTKALEEAAKTAQTQAEMAEGLSAIVARFKV</sequence>
<dbReference type="CDD" id="cd06225">
    <property type="entry name" value="HAMP"/>
    <property type="match status" value="1"/>
</dbReference>
<feature type="domain" description="HAMP" evidence="7">
    <location>
        <begin position="217"/>
        <end position="272"/>
    </location>
</feature>
<dbReference type="SMART" id="SM00304">
    <property type="entry name" value="HAMP"/>
    <property type="match status" value="1"/>
</dbReference>
<organism evidence="8 9">
    <name type="scientific">Defluviitalea raffinosedens</name>
    <dbReference type="NCBI Taxonomy" id="1450156"/>
    <lineage>
        <taxon>Bacteria</taxon>
        <taxon>Bacillati</taxon>
        <taxon>Bacillota</taxon>
        <taxon>Clostridia</taxon>
        <taxon>Lachnospirales</taxon>
        <taxon>Defluviitaleaceae</taxon>
        <taxon>Defluviitalea</taxon>
    </lineage>
</organism>
<keyword evidence="9" id="KW-1185">Reference proteome</keyword>
<evidence type="ECO:0000256" key="2">
    <source>
        <dbReference type="ARBA" id="ARBA00029447"/>
    </source>
</evidence>
<dbReference type="OrthoDB" id="1887545at2"/>
<feature type="transmembrane region" description="Helical" evidence="5">
    <location>
        <begin position="12"/>
        <end position="33"/>
    </location>
</feature>
<comment type="caution">
    <text evidence="8">The sequence shown here is derived from an EMBL/GenBank/DDBJ whole genome shotgun (WGS) entry which is preliminary data.</text>
</comment>
<dbReference type="Pfam" id="PF00672">
    <property type="entry name" value="HAMP"/>
    <property type="match status" value="1"/>
</dbReference>
<dbReference type="InterPro" id="IPR003660">
    <property type="entry name" value="HAMP_dom"/>
</dbReference>
<accession>A0A7C8HEV0</accession>
<comment type="similarity">
    <text evidence="2">Belongs to the methyl-accepting chemotaxis (MCP) protein family.</text>
</comment>
<dbReference type="SMART" id="SM00283">
    <property type="entry name" value="MA"/>
    <property type="match status" value="1"/>
</dbReference>
<dbReference type="InterPro" id="IPR004089">
    <property type="entry name" value="MCPsignal_dom"/>
</dbReference>
<evidence type="ECO:0000259" key="7">
    <source>
        <dbReference type="PROSITE" id="PS50885"/>
    </source>
</evidence>
<evidence type="ECO:0000256" key="5">
    <source>
        <dbReference type="SAM" id="Phobius"/>
    </source>
</evidence>
<keyword evidence="5" id="KW-1133">Transmembrane helix</keyword>
<evidence type="ECO:0000256" key="3">
    <source>
        <dbReference type="PROSITE-ProRule" id="PRU00284"/>
    </source>
</evidence>
<dbReference type="Proteomes" id="UP000483018">
    <property type="component" value="Unassembled WGS sequence"/>
</dbReference>
<dbReference type="GO" id="GO:0016020">
    <property type="term" value="C:membrane"/>
    <property type="evidence" value="ECO:0007669"/>
    <property type="project" value="InterPro"/>
</dbReference>
<reference evidence="8 9" key="1">
    <citation type="submission" date="2019-12" db="EMBL/GenBank/DDBJ databases">
        <title>Defluviitalea raffinosedens, isolated from a biogas fermenter, genome sequencing and characterization.</title>
        <authorList>
            <person name="Rettenmaier R."/>
            <person name="Schneider M."/>
            <person name="Neuhaus K."/>
            <person name="Liebl W."/>
            <person name="Zverlov V."/>
        </authorList>
    </citation>
    <scope>NUCLEOTIDE SEQUENCE [LARGE SCALE GENOMIC DNA]</scope>
    <source>
        <strain evidence="8 9">249c-K6</strain>
    </source>
</reference>
<dbReference type="PANTHER" id="PTHR32089">
    <property type="entry name" value="METHYL-ACCEPTING CHEMOTAXIS PROTEIN MCPB"/>
    <property type="match status" value="1"/>
</dbReference>
<dbReference type="SUPFAM" id="SSF58104">
    <property type="entry name" value="Methyl-accepting chemotaxis protein (MCP) signaling domain"/>
    <property type="match status" value="1"/>
</dbReference>
<evidence type="ECO:0000313" key="8">
    <source>
        <dbReference type="EMBL" id="KAE9634905.1"/>
    </source>
</evidence>
<protein>
    <submittedName>
        <fullName evidence="8">HAMP domain-containing protein</fullName>
    </submittedName>
</protein>
<evidence type="ECO:0000256" key="4">
    <source>
        <dbReference type="SAM" id="Coils"/>
    </source>
</evidence>
<dbReference type="InterPro" id="IPR024478">
    <property type="entry name" value="HlyB_4HB_MCP"/>
</dbReference>
<dbReference type="PROSITE" id="PS50885">
    <property type="entry name" value="HAMP"/>
    <property type="match status" value="1"/>
</dbReference>
<dbReference type="Pfam" id="PF00015">
    <property type="entry name" value="MCPsignal"/>
    <property type="match status" value="1"/>
</dbReference>
<keyword evidence="4" id="KW-0175">Coiled coil</keyword>
<keyword evidence="5" id="KW-0812">Transmembrane</keyword>
<dbReference type="Gene3D" id="1.10.287.950">
    <property type="entry name" value="Methyl-accepting chemotaxis protein"/>
    <property type="match status" value="1"/>
</dbReference>
<feature type="domain" description="Methyl-accepting transducer" evidence="6">
    <location>
        <begin position="277"/>
        <end position="542"/>
    </location>
</feature>
<proteinExistence type="inferred from homology"/>
<feature type="transmembrane region" description="Helical" evidence="5">
    <location>
        <begin position="195"/>
        <end position="216"/>
    </location>
</feature>
<dbReference type="PROSITE" id="PS50111">
    <property type="entry name" value="CHEMOTAXIS_TRANSDUC_2"/>
    <property type="match status" value="1"/>
</dbReference>
<dbReference type="GO" id="GO:0007165">
    <property type="term" value="P:signal transduction"/>
    <property type="evidence" value="ECO:0007669"/>
    <property type="project" value="UniProtKB-KW"/>
</dbReference>
<dbReference type="PANTHER" id="PTHR32089:SF112">
    <property type="entry name" value="LYSOZYME-LIKE PROTEIN-RELATED"/>
    <property type="match status" value="1"/>
</dbReference>
<dbReference type="EMBL" id="WSLF01000004">
    <property type="protein sequence ID" value="KAE9634905.1"/>
    <property type="molecule type" value="Genomic_DNA"/>
</dbReference>
<evidence type="ECO:0000313" key="9">
    <source>
        <dbReference type="Proteomes" id="UP000483018"/>
    </source>
</evidence>
<dbReference type="RefSeq" id="WP_158739992.1">
    <property type="nucleotide sequence ID" value="NZ_WSLF01000004.1"/>
</dbReference>
<dbReference type="Pfam" id="PF12729">
    <property type="entry name" value="4HB_MCP_1"/>
    <property type="match status" value="1"/>
</dbReference>
<dbReference type="AlphaFoldDB" id="A0A7C8HEV0"/>